<gene>
    <name evidence="3" type="ORF">CINCED_3A012343</name>
</gene>
<dbReference type="Gene3D" id="2.60.120.650">
    <property type="entry name" value="Cupin"/>
    <property type="match status" value="1"/>
</dbReference>
<proteinExistence type="predicted"/>
<dbReference type="GO" id="GO:0005634">
    <property type="term" value="C:nucleus"/>
    <property type="evidence" value="ECO:0007669"/>
    <property type="project" value="TreeGrafter"/>
</dbReference>
<dbReference type="GO" id="GO:0051864">
    <property type="term" value="F:histone H3K36 demethylase activity"/>
    <property type="evidence" value="ECO:0007669"/>
    <property type="project" value="TreeGrafter"/>
</dbReference>
<feature type="domain" description="JmjC" evidence="2">
    <location>
        <begin position="141"/>
        <end position="307"/>
    </location>
</feature>
<dbReference type="GO" id="GO:0032454">
    <property type="term" value="F:histone H3K9 demethylase activity"/>
    <property type="evidence" value="ECO:0007669"/>
    <property type="project" value="TreeGrafter"/>
</dbReference>
<reference evidence="3 4" key="1">
    <citation type="submission" date="2019-08" db="EMBL/GenBank/DDBJ databases">
        <authorList>
            <person name="Alioto T."/>
            <person name="Alioto T."/>
            <person name="Gomez Garrido J."/>
        </authorList>
    </citation>
    <scope>NUCLEOTIDE SEQUENCE [LARGE SCALE GENOMIC DNA]</scope>
</reference>
<protein>
    <submittedName>
        <fullName evidence="3">JmjC domain,JmjN domain</fullName>
    </submittedName>
</protein>
<dbReference type="SUPFAM" id="SSF51197">
    <property type="entry name" value="Clavaminate synthase-like"/>
    <property type="match status" value="1"/>
</dbReference>
<organism evidence="3 4">
    <name type="scientific">Cinara cedri</name>
    <dbReference type="NCBI Taxonomy" id="506608"/>
    <lineage>
        <taxon>Eukaryota</taxon>
        <taxon>Metazoa</taxon>
        <taxon>Ecdysozoa</taxon>
        <taxon>Arthropoda</taxon>
        <taxon>Hexapoda</taxon>
        <taxon>Insecta</taxon>
        <taxon>Pterygota</taxon>
        <taxon>Neoptera</taxon>
        <taxon>Paraneoptera</taxon>
        <taxon>Hemiptera</taxon>
        <taxon>Sternorrhyncha</taxon>
        <taxon>Aphidomorpha</taxon>
        <taxon>Aphidoidea</taxon>
        <taxon>Aphididae</taxon>
        <taxon>Lachninae</taxon>
        <taxon>Cinara</taxon>
    </lineage>
</organism>
<dbReference type="PROSITE" id="PS51183">
    <property type="entry name" value="JMJN"/>
    <property type="match status" value="1"/>
</dbReference>
<evidence type="ECO:0000313" key="3">
    <source>
        <dbReference type="EMBL" id="VVC37644.1"/>
    </source>
</evidence>
<dbReference type="GO" id="GO:0010468">
    <property type="term" value="P:regulation of gene expression"/>
    <property type="evidence" value="ECO:0007669"/>
    <property type="project" value="TreeGrafter"/>
</dbReference>
<dbReference type="InterPro" id="IPR003347">
    <property type="entry name" value="JmjC_dom"/>
</dbReference>
<dbReference type="PROSITE" id="PS51184">
    <property type="entry name" value="JMJC"/>
    <property type="match status" value="1"/>
</dbReference>
<dbReference type="AlphaFoldDB" id="A0A5E4MZ55"/>
<sequence length="365" mass="42878">MRSNVSTPKISNIMVFKPTWDEFKDFNKYIQFMESKRAHHAGIAKIIPPIEWKPRKQSYDILDIQIPQPIIQKIIGKGGSFNLNPSKTDAMSLTDFKRLSETDKYKTPDHFDYNDLERIFWKTFIYNPPIFGTDVSRSLFDDDCEIWNMNKLGSILDYLVDDSGVKIDGVNTPYLYAGMWKSVYAWSTEDMDLYSINYIHHGSPRQWYAIPPKYGGQFERLMETMFSENYRLCSAFIRHKMCIVTPNTLNNSSIPWNKIVQEPGEIIITFPYGYHCGFNHGFNLTESTNFATTRWVEYGKRTKQCKCRSDMVNFSMETFVRKFQPEKYEQWIQGKDFGYHPEESKFAKPPRPVGPSKLLQINRFF</sequence>
<dbReference type="Proteomes" id="UP000325440">
    <property type="component" value="Unassembled WGS sequence"/>
</dbReference>
<dbReference type="EMBL" id="CABPRJ010001451">
    <property type="protein sequence ID" value="VVC37644.1"/>
    <property type="molecule type" value="Genomic_DNA"/>
</dbReference>
<dbReference type="GO" id="GO:0000785">
    <property type="term" value="C:chromatin"/>
    <property type="evidence" value="ECO:0007669"/>
    <property type="project" value="TreeGrafter"/>
</dbReference>
<accession>A0A5E4MZ55</accession>
<evidence type="ECO:0000259" key="1">
    <source>
        <dbReference type="PROSITE" id="PS51183"/>
    </source>
</evidence>
<dbReference type="PANTHER" id="PTHR10694:SF129">
    <property type="entry name" value="LYSINE-SPECIFIC DEMETHYLASE 4B-RELATED"/>
    <property type="match status" value="1"/>
</dbReference>
<dbReference type="SMART" id="SM00558">
    <property type="entry name" value="JmjC"/>
    <property type="match status" value="1"/>
</dbReference>
<feature type="domain" description="JmjN" evidence="1">
    <location>
        <begin position="13"/>
        <end position="55"/>
    </location>
</feature>
<dbReference type="InterPro" id="IPR003349">
    <property type="entry name" value="JmjN"/>
</dbReference>
<dbReference type="PANTHER" id="PTHR10694">
    <property type="entry name" value="LYSINE-SPECIFIC DEMETHYLASE"/>
    <property type="match status" value="1"/>
</dbReference>
<dbReference type="SMART" id="SM00545">
    <property type="entry name" value="JmjN"/>
    <property type="match status" value="1"/>
</dbReference>
<keyword evidence="4" id="KW-1185">Reference proteome</keyword>
<dbReference type="Pfam" id="PF02375">
    <property type="entry name" value="JmjN"/>
    <property type="match status" value="1"/>
</dbReference>
<name>A0A5E4MZ55_9HEMI</name>
<dbReference type="Pfam" id="PF02373">
    <property type="entry name" value="JmjC"/>
    <property type="match status" value="1"/>
</dbReference>
<evidence type="ECO:0000259" key="2">
    <source>
        <dbReference type="PROSITE" id="PS51184"/>
    </source>
</evidence>
<dbReference type="OrthoDB" id="9547406at2759"/>
<evidence type="ECO:0000313" key="4">
    <source>
        <dbReference type="Proteomes" id="UP000325440"/>
    </source>
</evidence>